<name>A0A222ZMZ3_9CAUD</name>
<keyword evidence="2" id="KW-1185">Reference proteome</keyword>
<dbReference type="KEGG" id="vg:60323271"/>
<sequence>MTDSPRASVVGILTAPLGAPASPAEVSLAIWRQQLDVAEASERVNERQVRLLLAQRDVIDDQLAEVTRKRDDATRLVLDAQKAIADLTGPLAVEKLDPTDPEHRARTWRGQGGEIWRYRDDDYLKVGDGLGAFLWTRNHPAALPAAPGRSVGGPFTEVQA</sequence>
<dbReference type="EMBL" id="MF324915">
    <property type="protein sequence ID" value="ASR85662.1"/>
    <property type="molecule type" value="Genomic_DNA"/>
</dbReference>
<gene>
    <name evidence="1" type="primary">61</name>
    <name evidence="1" type="ORF">SEA_AMGINE_61</name>
</gene>
<evidence type="ECO:0000313" key="2">
    <source>
        <dbReference type="Proteomes" id="UP000221202"/>
    </source>
</evidence>
<protein>
    <submittedName>
        <fullName evidence="1">Uncharacterized protein</fullName>
    </submittedName>
</protein>
<dbReference type="Proteomes" id="UP000221202">
    <property type="component" value="Segment"/>
</dbReference>
<dbReference type="GeneID" id="60323271"/>
<reference evidence="1 2" key="1">
    <citation type="submission" date="2017-06" db="EMBL/GenBank/DDBJ databases">
        <authorList>
            <person name="Chamberlain C."/>
            <person name="Harders C."/>
            <person name="Smith S."/>
            <person name="Stukey J."/>
            <person name="Best A."/>
            <person name="Garlena R.A."/>
            <person name="Russell D.A."/>
            <person name="Pope W.H."/>
            <person name="Jacobs-Sera D."/>
            <person name="Hendrix R.W."/>
            <person name="Hatfull G.F."/>
        </authorList>
    </citation>
    <scope>NUCLEOTIDE SEQUENCE [LARGE SCALE GENOMIC DNA]</scope>
</reference>
<organism evidence="1 2">
    <name type="scientific">Mycobacterium phage Amgine</name>
    <dbReference type="NCBI Taxonomy" id="2015817"/>
    <lineage>
        <taxon>Viruses</taxon>
        <taxon>Duplodnaviria</taxon>
        <taxon>Heunggongvirae</taxon>
        <taxon>Uroviricota</taxon>
        <taxon>Caudoviricetes</taxon>
        <taxon>Weiservirinae</taxon>
        <taxon>Amginevirus</taxon>
        <taxon>Amginevirus amgine</taxon>
    </lineage>
</organism>
<accession>A0A222ZMZ3</accession>
<proteinExistence type="predicted"/>
<dbReference type="RefSeq" id="YP_009951829.1">
    <property type="nucleotide sequence ID" value="NC_051605.1"/>
</dbReference>
<evidence type="ECO:0000313" key="1">
    <source>
        <dbReference type="EMBL" id="ASR85662.1"/>
    </source>
</evidence>